<sequence>MKKSNVIMILIAFVGFIILFTYYNSEKTETSDFFKSDEELFMKSFLPIEMNKEKYLGEVADSSNHMNAYMNFGNVCLPMLDQWKDKIRIGDYVSKKKDSLSLFIQGKTKKYYLHFDSKNFDGAPLPCNCSKLSKNF</sequence>
<proteinExistence type="predicted"/>
<dbReference type="RefSeq" id="WP_089796308.1">
    <property type="nucleotide sequence ID" value="NZ_FOIU01000007.1"/>
</dbReference>
<dbReference type="STRING" id="356305.SAMN05421841_4272"/>
<keyword evidence="1" id="KW-0472">Membrane</keyword>
<dbReference type="EMBL" id="FOIU01000007">
    <property type="protein sequence ID" value="SEW49664.1"/>
    <property type="molecule type" value="Genomic_DNA"/>
</dbReference>
<dbReference type="AlphaFoldDB" id="A0A1I0S4E8"/>
<keyword evidence="1" id="KW-1133">Transmembrane helix</keyword>
<protein>
    <submittedName>
        <fullName evidence="2">Uncharacterized protein</fullName>
    </submittedName>
</protein>
<dbReference type="OrthoDB" id="1260609at2"/>
<name>A0A1I0S4E8_9FLAO</name>
<accession>A0A1I0S4E8</accession>
<reference evidence="3" key="1">
    <citation type="submission" date="2016-10" db="EMBL/GenBank/DDBJ databases">
        <authorList>
            <person name="Varghese N."/>
            <person name="Submissions S."/>
        </authorList>
    </citation>
    <scope>NUCLEOTIDE SEQUENCE [LARGE SCALE GENOMIC DNA]</scope>
    <source>
        <strain evidence="3">DSM 17724</strain>
    </source>
</reference>
<keyword evidence="1" id="KW-0812">Transmembrane</keyword>
<gene>
    <name evidence="2" type="ORF">SAMN05421841_4272</name>
</gene>
<dbReference type="Proteomes" id="UP000199469">
    <property type="component" value="Unassembled WGS sequence"/>
</dbReference>
<evidence type="ECO:0000256" key="1">
    <source>
        <dbReference type="SAM" id="Phobius"/>
    </source>
</evidence>
<evidence type="ECO:0000313" key="3">
    <source>
        <dbReference type="Proteomes" id="UP000199469"/>
    </source>
</evidence>
<organism evidence="2 3">
    <name type="scientific">Chryseobacterium wanjuense</name>
    <dbReference type="NCBI Taxonomy" id="356305"/>
    <lineage>
        <taxon>Bacteria</taxon>
        <taxon>Pseudomonadati</taxon>
        <taxon>Bacteroidota</taxon>
        <taxon>Flavobacteriia</taxon>
        <taxon>Flavobacteriales</taxon>
        <taxon>Weeksellaceae</taxon>
        <taxon>Chryseobacterium group</taxon>
        <taxon>Chryseobacterium</taxon>
    </lineage>
</organism>
<evidence type="ECO:0000313" key="2">
    <source>
        <dbReference type="EMBL" id="SEW49664.1"/>
    </source>
</evidence>
<keyword evidence="3" id="KW-1185">Reference proteome</keyword>
<feature type="transmembrane region" description="Helical" evidence="1">
    <location>
        <begin position="6"/>
        <end position="25"/>
    </location>
</feature>